<gene>
    <name evidence="2" type="ORF">E0486_07235</name>
</gene>
<name>A0A4R4E1C0_9BACT</name>
<evidence type="ECO:0008006" key="4">
    <source>
        <dbReference type="Google" id="ProtNLM"/>
    </source>
</evidence>
<sequence>MKKKSIHKWFVSLLLFTSLLLLTLNLIPYQIDYYKDKGHPGEKFDRALVREIRSVDDLLDHTDAVARDKGIGQGTLDYTLLLLNVVENRFMHGYCCYRLSQNWIASFSGVVLRDYAAIVLPDDILKFPNAACSQQSIVMMEALRRKGFDVRKILFPTHFAFEARVNGKWYFLDPDVEPNLTAANASDVASIANSPTLNGIYAGVTDEVLLHEYFDNYRVGAINEPPAKNAALFHRVTYWLSKLAFLFPLVLVYRLNRRRSALRQAVTPVVSFRAKTRPERVLP</sequence>
<keyword evidence="1" id="KW-0472">Membrane</keyword>
<dbReference type="AlphaFoldDB" id="A0A4R4E1C0"/>
<dbReference type="Proteomes" id="UP000295164">
    <property type="component" value="Unassembled WGS sequence"/>
</dbReference>
<keyword evidence="1" id="KW-0812">Transmembrane</keyword>
<dbReference type="EMBL" id="SKFH01000008">
    <property type="protein sequence ID" value="TCZ73139.1"/>
    <property type="molecule type" value="Genomic_DNA"/>
</dbReference>
<dbReference type="OrthoDB" id="1493335at2"/>
<organism evidence="2 3">
    <name type="scientific">Flaviaesturariibacter aridisoli</name>
    <dbReference type="NCBI Taxonomy" id="2545761"/>
    <lineage>
        <taxon>Bacteria</taxon>
        <taxon>Pseudomonadati</taxon>
        <taxon>Bacteroidota</taxon>
        <taxon>Chitinophagia</taxon>
        <taxon>Chitinophagales</taxon>
        <taxon>Chitinophagaceae</taxon>
        <taxon>Flaviaestuariibacter</taxon>
    </lineage>
</organism>
<accession>A0A4R4E1C0</accession>
<reference evidence="2 3" key="1">
    <citation type="submission" date="2019-03" db="EMBL/GenBank/DDBJ databases">
        <authorList>
            <person name="Kim M.K.M."/>
        </authorList>
    </citation>
    <scope>NUCLEOTIDE SEQUENCE [LARGE SCALE GENOMIC DNA]</scope>
    <source>
        <strain evidence="2 3">17J68-15</strain>
    </source>
</reference>
<keyword evidence="1" id="KW-1133">Transmembrane helix</keyword>
<evidence type="ECO:0000256" key="1">
    <source>
        <dbReference type="SAM" id="Phobius"/>
    </source>
</evidence>
<evidence type="ECO:0000313" key="3">
    <source>
        <dbReference type="Proteomes" id="UP000295164"/>
    </source>
</evidence>
<dbReference type="RefSeq" id="WP_131851484.1">
    <property type="nucleotide sequence ID" value="NZ_SKFH01000008.1"/>
</dbReference>
<proteinExistence type="predicted"/>
<keyword evidence="3" id="KW-1185">Reference proteome</keyword>
<feature type="transmembrane region" description="Helical" evidence="1">
    <location>
        <begin position="236"/>
        <end position="255"/>
    </location>
</feature>
<protein>
    <recommendedName>
        <fullName evidence="4">Transglutaminase domain-containing protein</fullName>
    </recommendedName>
</protein>
<comment type="caution">
    <text evidence="2">The sequence shown here is derived from an EMBL/GenBank/DDBJ whole genome shotgun (WGS) entry which is preliminary data.</text>
</comment>
<evidence type="ECO:0000313" key="2">
    <source>
        <dbReference type="EMBL" id="TCZ73139.1"/>
    </source>
</evidence>